<gene>
    <name evidence="3" type="ORF">CFP56_003050</name>
</gene>
<name>A0AAW0IJC1_QUESU</name>
<feature type="region of interest" description="Disordered" evidence="1">
    <location>
        <begin position="1"/>
        <end position="26"/>
    </location>
</feature>
<feature type="compositionally biased region" description="Low complexity" evidence="1">
    <location>
        <begin position="8"/>
        <end position="26"/>
    </location>
</feature>
<comment type="caution">
    <text evidence="3">The sequence shown here is derived from an EMBL/GenBank/DDBJ whole genome shotgun (WGS) entry which is preliminary data.</text>
</comment>
<dbReference type="EMBL" id="PKMF04001094">
    <property type="protein sequence ID" value="KAK7814523.1"/>
    <property type="molecule type" value="Genomic_DNA"/>
</dbReference>
<sequence>MGRKDKQPQSLSRSQSQSQSQSHSRQYIQWNAEMDKALASILYDQLAQGNREDGYWKEVAYQAAVEYMSAQLILNLTKDNKNSKAGPYKNKVIDNWEDIEILCGRDRATGIGVEHMNEAVEVMAEEGENEVNSPITQQPHQHSISTSSAAETHQRKRSRKDPLVEVVAEIGSSLKEYCSSVKEYFTAKKNQEQPQPSCEEIHAVVSKVSGLTRLEIFKIVEKLMHGGAEDFKFLKSLSNDDDKKEWI</sequence>
<feature type="compositionally biased region" description="Polar residues" evidence="1">
    <location>
        <begin position="130"/>
        <end position="151"/>
    </location>
</feature>
<dbReference type="PANTHER" id="PTHR46929:SF3">
    <property type="entry name" value="MYB_SANT-LIKE DOMAIN-CONTAINING PROTEIN"/>
    <property type="match status" value="1"/>
</dbReference>
<dbReference type="InterPro" id="IPR024752">
    <property type="entry name" value="Myb/SANT-like_dom"/>
</dbReference>
<dbReference type="AlphaFoldDB" id="A0AAW0IJC1"/>
<evidence type="ECO:0000256" key="1">
    <source>
        <dbReference type="SAM" id="MobiDB-lite"/>
    </source>
</evidence>
<proteinExistence type="predicted"/>
<evidence type="ECO:0000313" key="3">
    <source>
        <dbReference type="EMBL" id="KAK7814523.1"/>
    </source>
</evidence>
<feature type="region of interest" description="Disordered" evidence="1">
    <location>
        <begin position="125"/>
        <end position="162"/>
    </location>
</feature>
<feature type="domain" description="Myb/SANT-like" evidence="2">
    <location>
        <begin position="29"/>
        <end position="90"/>
    </location>
</feature>
<keyword evidence="4" id="KW-1185">Reference proteome</keyword>
<accession>A0AAW0IJC1</accession>
<reference evidence="3 4" key="1">
    <citation type="journal article" date="2018" name="Sci. Data">
        <title>The draft genome sequence of cork oak.</title>
        <authorList>
            <person name="Ramos A.M."/>
            <person name="Usie A."/>
            <person name="Barbosa P."/>
            <person name="Barros P.M."/>
            <person name="Capote T."/>
            <person name="Chaves I."/>
            <person name="Simoes F."/>
            <person name="Abreu I."/>
            <person name="Carrasquinho I."/>
            <person name="Faro C."/>
            <person name="Guimaraes J.B."/>
            <person name="Mendonca D."/>
            <person name="Nobrega F."/>
            <person name="Rodrigues L."/>
            <person name="Saibo N.J.M."/>
            <person name="Varela M.C."/>
            <person name="Egas C."/>
            <person name="Matos J."/>
            <person name="Miguel C.M."/>
            <person name="Oliveira M.M."/>
            <person name="Ricardo C.P."/>
            <person name="Goncalves S."/>
        </authorList>
    </citation>
    <scope>NUCLEOTIDE SEQUENCE [LARGE SCALE GENOMIC DNA]</scope>
    <source>
        <strain evidence="4">cv. HL8</strain>
    </source>
</reference>
<protein>
    <recommendedName>
        <fullName evidence="2">Myb/SANT-like domain-containing protein</fullName>
    </recommendedName>
</protein>
<dbReference type="Pfam" id="PF12776">
    <property type="entry name" value="Myb_DNA-bind_3"/>
    <property type="match status" value="1"/>
</dbReference>
<evidence type="ECO:0000259" key="2">
    <source>
        <dbReference type="Pfam" id="PF12776"/>
    </source>
</evidence>
<evidence type="ECO:0000313" key="4">
    <source>
        <dbReference type="Proteomes" id="UP000237347"/>
    </source>
</evidence>
<organism evidence="3 4">
    <name type="scientific">Quercus suber</name>
    <name type="common">Cork oak</name>
    <dbReference type="NCBI Taxonomy" id="58331"/>
    <lineage>
        <taxon>Eukaryota</taxon>
        <taxon>Viridiplantae</taxon>
        <taxon>Streptophyta</taxon>
        <taxon>Embryophyta</taxon>
        <taxon>Tracheophyta</taxon>
        <taxon>Spermatophyta</taxon>
        <taxon>Magnoliopsida</taxon>
        <taxon>eudicotyledons</taxon>
        <taxon>Gunneridae</taxon>
        <taxon>Pentapetalae</taxon>
        <taxon>rosids</taxon>
        <taxon>fabids</taxon>
        <taxon>Fagales</taxon>
        <taxon>Fagaceae</taxon>
        <taxon>Quercus</taxon>
    </lineage>
</organism>
<dbReference type="PANTHER" id="PTHR46929">
    <property type="entry name" value="EXPRESSED PROTEIN"/>
    <property type="match status" value="1"/>
</dbReference>
<dbReference type="Proteomes" id="UP000237347">
    <property type="component" value="Unassembled WGS sequence"/>
</dbReference>